<dbReference type="InterPro" id="IPR050736">
    <property type="entry name" value="Sensor_HK_Regulatory"/>
</dbReference>
<keyword evidence="5" id="KW-0418">Kinase</keyword>
<protein>
    <recommendedName>
        <fullName evidence="2">histidine kinase</fullName>
        <ecNumber evidence="2">2.7.13.3</ecNumber>
    </recommendedName>
</protein>
<evidence type="ECO:0000259" key="7">
    <source>
        <dbReference type="PROSITE" id="PS50109"/>
    </source>
</evidence>
<dbReference type="Pfam" id="PF02518">
    <property type="entry name" value="HATPase_c"/>
    <property type="match status" value="1"/>
</dbReference>
<evidence type="ECO:0000256" key="6">
    <source>
        <dbReference type="ARBA" id="ARBA00023012"/>
    </source>
</evidence>
<dbReference type="EMBL" id="FOPZ01000016">
    <property type="protein sequence ID" value="SFH67157.1"/>
    <property type="molecule type" value="Genomic_DNA"/>
</dbReference>
<dbReference type="SUPFAM" id="SSF47384">
    <property type="entry name" value="Homodimeric domain of signal transducing histidine kinase"/>
    <property type="match status" value="1"/>
</dbReference>
<organism evidence="8 9">
    <name type="scientific">Halorubrum aquaticum</name>
    <dbReference type="NCBI Taxonomy" id="387340"/>
    <lineage>
        <taxon>Archaea</taxon>
        <taxon>Methanobacteriati</taxon>
        <taxon>Methanobacteriota</taxon>
        <taxon>Stenosarchaea group</taxon>
        <taxon>Halobacteria</taxon>
        <taxon>Halobacteriales</taxon>
        <taxon>Haloferacaceae</taxon>
        <taxon>Halorubrum</taxon>
    </lineage>
</organism>
<dbReference type="Proteomes" id="UP000323537">
    <property type="component" value="Unassembled WGS sequence"/>
</dbReference>
<evidence type="ECO:0000256" key="4">
    <source>
        <dbReference type="ARBA" id="ARBA00022679"/>
    </source>
</evidence>
<dbReference type="SUPFAM" id="SSF55785">
    <property type="entry name" value="PYP-like sensor domain (PAS domain)"/>
    <property type="match status" value="1"/>
</dbReference>
<dbReference type="Gene3D" id="1.10.287.130">
    <property type="match status" value="1"/>
</dbReference>
<dbReference type="PANTHER" id="PTHR43711">
    <property type="entry name" value="TWO-COMPONENT HISTIDINE KINASE"/>
    <property type="match status" value="1"/>
</dbReference>
<dbReference type="EC" id="2.7.13.3" evidence="2"/>
<keyword evidence="3" id="KW-0597">Phosphoprotein</keyword>
<dbReference type="PRINTS" id="PR00344">
    <property type="entry name" value="BCTRLSENSOR"/>
</dbReference>
<dbReference type="InterPro" id="IPR035965">
    <property type="entry name" value="PAS-like_dom_sf"/>
</dbReference>
<dbReference type="InterPro" id="IPR003661">
    <property type="entry name" value="HisK_dim/P_dom"/>
</dbReference>
<feature type="domain" description="Histidine kinase" evidence="7">
    <location>
        <begin position="316"/>
        <end position="506"/>
    </location>
</feature>
<evidence type="ECO:0000256" key="3">
    <source>
        <dbReference type="ARBA" id="ARBA00022553"/>
    </source>
</evidence>
<dbReference type="InterPro" id="IPR003018">
    <property type="entry name" value="GAF"/>
</dbReference>
<accession>A0A1I3BXY5</accession>
<comment type="catalytic activity">
    <reaction evidence="1">
        <text>ATP + protein L-histidine = ADP + protein N-phospho-L-histidine.</text>
        <dbReference type="EC" id="2.7.13.3"/>
    </reaction>
</comment>
<dbReference type="InterPro" id="IPR036890">
    <property type="entry name" value="HATPase_C_sf"/>
</dbReference>
<dbReference type="RefSeq" id="WP_149785104.1">
    <property type="nucleotide sequence ID" value="NZ_BAAADP010000001.1"/>
</dbReference>
<dbReference type="CDD" id="cd00130">
    <property type="entry name" value="PAS"/>
    <property type="match status" value="1"/>
</dbReference>
<dbReference type="InterPro" id="IPR003594">
    <property type="entry name" value="HATPase_dom"/>
</dbReference>
<dbReference type="GO" id="GO:0000155">
    <property type="term" value="F:phosphorelay sensor kinase activity"/>
    <property type="evidence" value="ECO:0007669"/>
    <property type="project" value="InterPro"/>
</dbReference>
<dbReference type="InterPro" id="IPR004358">
    <property type="entry name" value="Sig_transdc_His_kin-like_C"/>
</dbReference>
<evidence type="ECO:0000256" key="5">
    <source>
        <dbReference type="ARBA" id="ARBA00022777"/>
    </source>
</evidence>
<reference evidence="8 9" key="1">
    <citation type="submission" date="2016-10" db="EMBL/GenBank/DDBJ databases">
        <authorList>
            <person name="Varghese N."/>
            <person name="Submissions S."/>
        </authorList>
    </citation>
    <scope>NUCLEOTIDE SEQUENCE [LARGE SCALE GENOMIC DNA]</scope>
    <source>
        <strain evidence="8 9">CGMCC 1.6377</strain>
    </source>
</reference>
<evidence type="ECO:0000256" key="2">
    <source>
        <dbReference type="ARBA" id="ARBA00012438"/>
    </source>
</evidence>
<keyword evidence="9" id="KW-1185">Reference proteome</keyword>
<name>A0A1I3BXY5_9EURY</name>
<dbReference type="PANTHER" id="PTHR43711:SF1">
    <property type="entry name" value="HISTIDINE KINASE 1"/>
    <property type="match status" value="1"/>
</dbReference>
<dbReference type="SUPFAM" id="SSF55874">
    <property type="entry name" value="ATPase domain of HSP90 chaperone/DNA topoisomerase II/histidine kinase"/>
    <property type="match status" value="1"/>
</dbReference>
<dbReference type="InterPro" id="IPR000014">
    <property type="entry name" value="PAS"/>
</dbReference>
<dbReference type="PROSITE" id="PS50109">
    <property type="entry name" value="HIS_KIN"/>
    <property type="match status" value="1"/>
</dbReference>
<dbReference type="SMART" id="SM00388">
    <property type="entry name" value="HisKA"/>
    <property type="match status" value="1"/>
</dbReference>
<evidence type="ECO:0000256" key="1">
    <source>
        <dbReference type="ARBA" id="ARBA00000085"/>
    </source>
</evidence>
<dbReference type="Pfam" id="PF00512">
    <property type="entry name" value="HisKA"/>
    <property type="match status" value="1"/>
</dbReference>
<dbReference type="InterPro" id="IPR013656">
    <property type="entry name" value="PAS_4"/>
</dbReference>
<proteinExistence type="predicted"/>
<dbReference type="SUPFAM" id="SSF55781">
    <property type="entry name" value="GAF domain-like"/>
    <property type="match status" value="1"/>
</dbReference>
<gene>
    <name evidence="8" type="ORF">SAMN04488066_11659</name>
</gene>
<dbReference type="InterPro" id="IPR036097">
    <property type="entry name" value="HisK_dim/P_sf"/>
</dbReference>
<dbReference type="Gene3D" id="3.30.450.40">
    <property type="match status" value="1"/>
</dbReference>
<keyword evidence="4" id="KW-0808">Transferase</keyword>
<dbReference type="SMART" id="SM00387">
    <property type="entry name" value="HATPase_c"/>
    <property type="match status" value="1"/>
</dbReference>
<dbReference type="InterPro" id="IPR005467">
    <property type="entry name" value="His_kinase_dom"/>
</dbReference>
<dbReference type="Gene3D" id="3.30.565.10">
    <property type="entry name" value="Histidine kinase-like ATPase, C-terminal domain"/>
    <property type="match status" value="1"/>
</dbReference>
<dbReference type="CDD" id="cd00082">
    <property type="entry name" value="HisKA"/>
    <property type="match status" value="1"/>
</dbReference>
<dbReference type="SMART" id="SM00065">
    <property type="entry name" value="GAF"/>
    <property type="match status" value="1"/>
</dbReference>
<dbReference type="CDD" id="cd00075">
    <property type="entry name" value="HATPase"/>
    <property type="match status" value="1"/>
</dbReference>
<dbReference type="AlphaFoldDB" id="A0A1I3BXY5"/>
<dbReference type="Pfam" id="PF08448">
    <property type="entry name" value="PAS_4"/>
    <property type="match status" value="1"/>
</dbReference>
<evidence type="ECO:0000313" key="8">
    <source>
        <dbReference type="EMBL" id="SFH67157.1"/>
    </source>
</evidence>
<dbReference type="Pfam" id="PF01590">
    <property type="entry name" value="GAF"/>
    <property type="match status" value="1"/>
</dbReference>
<evidence type="ECO:0000313" key="9">
    <source>
        <dbReference type="Proteomes" id="UP000323537"/>
    </source>
</evidence>
<keyword evidence="6" id="KW-0902">Two-component regulatory system</keyword>
<dbReference type="InterPro" id="IPR029016">
    <property type="entry name" value="GAF-like_dom_sf"/>
</dbReference>
<sequence length="530" mass="58732">MSDPPSAVDPETDLRTVLDRMADGFFAVDDDWRVTYANERGAEMIRDAMADGEGGVTEADGAGDAIEGTHLWEAIPEAVDTEFYDRFHRAMETQESASFDEYYPPLDTWFDVRAFPSDSGLSVHVRDVTERHDLERQRRRNLRAIQRLYAVSSDGDRSFEAKLEAIFELGCEYLELPNGFLTRIEDGTQHIQASHATHPALERGETCPLEEAYCKRTVELDRLLTVVDAANEGWEEEPAYERFGLGTYIGGRVEIDGELSGTLCFADTDARKEPFSDLQKTFVELLTRWVSYELERERTQAQLQRERDRLEEFASVVSHDLRNPLNTAAGHLELLAAESDSEHVEPVQRSLSRMETLIEDLLALARDGVRVEALAEIGLAELVSDAWSTAETADAELTVELDRTRIRADESRLRQLLENLFRNAVEHGGDDVSVRVGTLGDASGFYVEDDGPGIPEDDCERAFEAGYSTSDEGTGFGLSIVEEIVAAHDWTVTAGESESGGARFEIDGVEFAEGTDAGSEESGEDAFGGG</sequence>
<dbReference type="OrthoDB" id="8127at2157"/>
<dbReference type="Gene3D" id="3.30.450.20">
    <property type="entry name" value="PAS domain"/>
    <property type="match status" value="1"/>
</dbReference>